<feature type="domain" description="Rhodopsin" evidence="8">
    <location>
        <begin position="29"/>
        <end position="252"/>
    </location>
</feature>
<keyword evidence="3 7" id="KW-1133">Transmembrane helix</keyword>
<dbReference type="GO" id="GO:0016020">
    <property type="term" value="C:membrane"/>
    <property type="evidence" value="ECO:0007669"/>
    <property type="project" value="UniProtKB-SubCell"/>
</dbReference>
<evidence type="ECO:0000313" key="10">
    <source>
        <dbReference type="Proteomes" id="UP000567179"/>
    </source>
</evidence>
<feature type="region of interest" description="Disordered" evidence="6">
    <location>
        <begin position="338"/>
        <end position="363"/>
    </location>
</feature>
<feature type="compositionally biased region" description="Polar residues" evidence="6">
    <location>
        <begin position="301"/>
        <end position="317"/>
    </location>
</feature>
<dbReference type="InterPro" id="IPR052337">
    <property type="entry name" value="SAT4-like"/>
</dbReference>
<dbReference type="EMBL" id="JAACJJ010000028">
    <property type="protein sequence ID" value="KAF5322466.1"/>
    <property type="molecule type" value="Genomic_DNA"/>
</dbReference>
<dbReference type="AlphaFoldDB" id="A0A8H5F3L9"/>
<sequence length="363" mass="40738">MQLPSQSYETWRVCMTMLHILAILSSCFRVAVRHHAKRIWWDDYLILLPTGTDTFFLVTLWMYPPITPESISNSDTAFTKMWSSAFPCYTTIWMSRTCFMLSLARIFPPFHTFRRSALSFAVFFTTLFCASMLIVGLRCDTSLTGDPKNPPTRCIKPGNPDITATFGFTAETLSGVILVSYPLAMLKKFSLPIFEKRMLFVALLSSAFTLLLVLALAVITYGPFTKDLRYIVLVYMLSHMAGALALIACNMLVFMSVVIRKIRNRGKNNITLQSWLRQANARDVPFVMGLQDPNPWPSYPPSQTGPSHQTHQTSRGPNNLTVLTVSSYAQEAVHIESEWSQGSSRGYTVTSGGYSDQLSSQGP</sequence>
<reference evidence="9 10" key="1">
    <citation type="journal article" date="2020" name="ISME J.">
        <title>Uncovering the hidden diversity of litter-decomposition mechanisms in mushroom-forming fungi.</title>
        <authorList>
            <person name="Floudas D."/>
            <person name="Bentzer J."/>
            <person name="Ahren D."/>
            <person name="Johansson T."/>
            <person name="Persson P."/>
            <person name="Tunlid A."/>
        </authorList>
    </citation>
    <scope>NUCLEOTIDE SEQUENCE [LARGE SCALE GENOMIC DNA]</scope>
    <source>
        <strain evidence="9 10">CBS 101986</strain>
    </source>
</reference>
<feature type="transmembrane region" description="Helical" evidence="7">
    <location>
        <begin position="12"/>
        <end position="32"/>
    </location>
</feature>
<dbReference type="InterPro" id="IPR049326">
    <property type="entry name" value="Rhodopsin_dom_fungi"/>
</dbReference>
<accession>A0A8H5F3L9</accession>
<evidence type="ECO:0000256" key="4">
    <source>
        <dbReference type="ARBA" id="ARBA00023136"/>
    </source>
</evidence>
<proteinExistence type="inferred from homology"/>
<comment type="caution">
    <text evidence="9">The sequence shown here is derived from an EMBL/GenBank/DDBJ whole genome shotgun (WGS) entry which is preliminary data.</text>
</comment>
<keyword evidence="4 7" id="KW-0472">Membrane</keyword>
<dbReference type="Pfam" id="PF20684">
    <property type="entry name" value="Fung_rhodopsin"/>
    <property type="match status" value="1"/>
</dbReference>
<protein>
    <recommendedName>
        <fullName evidence="8">Rhodopsin domain-containing protein</fullName>
    </recommendedName>
</protein>
<comment type="similarity">
    <text evidence="5">Belongs to the SAT4 family.</text>
</comment>
<evidence type="ECO:0000256" key="5">
    <source>
        <dbReference type="ARBA" id="ARBA00038359"/>
    </source>
</evidence>
<feature type="transmembrane region" description="Helical" evidence="7">
    <location>
        <begin position="84"/>
        <end position="104"/>
    </location>
</feature>
<feature type="transmembrane region" description="Helical" evidence="7">
    <location>
        <begin position="230"/>
        <end position="259"/>
    </location>
</feature>
<keyword evidence="2 7" id="KW-0812">Transmembrane</keyword>
<evidence type="ECO:0000256" key="7">
    <source>
        <dbReference type="SAM" id="Phobius"/>
    </source>
</evidence>
<comment type="subcellular location">
    <subcellularLocation>
        <location evidence="1">Membrane</location>
        <topology evidence="1">Multi-pass membrane protein</topology>
    </subcellularLocation>
</comment>
<feature type="transmembrane region" description="Helical" evidence="7">
    <location>
        <begin position="198"/>
        <end position="224"/>
    </location>
</feature>
<dbReference type="PANTHER" id="PTHR33048:SF47">
    <property type="entry name" value="INTEGRAL MEMBRANE PROTEIN-RELATED"/>
    <property type="match status" value="1"/>
</dbReference>
<dbReference type="OrthoDB" id="3229610at2759"/>
<feature type="transmembrane region" description="Helical" evidence="7">
    <location>
        <begin position="44"/>
        <end position="64"/>
    </location>
</feature>
<evidence type="ECO:0000256" key="3">
    <source>
        <dbReference type="ARBA" id="ARBA00022989"/>
    </source>
</evidence>
<feature type="region of interest" description="Disordered" evidence="6">
    <location>
        <begin position="297"/>
        <end position="317"/>
    </location>
</feature>
<evidence type="ECO:0000256" key="1">
    <source>
        <dbReference type="ARBA" id="ARBA00004141"/>
    </source>
</evidence>
<feature type="transmembrane region" description="Helical" evidence="7">
    <location>
        <begin position="116"/>
        <end position="137"/>
    </location>
</feature>
<evidence type="ECO:0000256" key="2">
    <source>
        <dbReference type="ARBA" id="ARBA00022692"/>
    </source>
</evidence>
<gene>
    <name evidence="9" type="ORF">D9619_002207</name>
</gene>
<evidence type="ECO:0000256" key="6">
    <source>
        <dbReference type="SAM" id="MobiDB-lite"/>
    </source>
</evidence>
<evidence type="ECO:0000259" key="8">
    <source>
        <dbReference type="Pfam" id="PF20684"/>
    </source>
</evidence>
<organism evidence="9 10">
    <name type="scientific">Psilocybe cf. subviscida</name>
    <dbReference type="NCBI Taxonomy" id="2480587"/>
    <lineage>
        <taxon>Eukaryota</taxon>
        <taxon>Fungi</taxon>
        <taxon>Dikarya</taxon>
        <taxon>Basidiomycota</taxon>
        <taxon>Agaricomycotina</taxon>
        <taxon>Agaricomycetes</taxon>
        <taxon>Agaricomycetidae</taxon>
        <taxon>Agaricales</taxon>
        <taxon>Agaricineae</taxon>
        <taxon>Strophariaceae</taxon>
        <taxon>Psilocybe</taxon>
    </lineage>
</organism>
<evidence type="ECO:0000313" key="9">
    <source>
        <dbReference type="EMBL" id="KAF5322466.1"/>
    </source>
</evidence>
<keyword evidence="10" id="KW-1185">Reference proteome</keyword>
<dbReference type="Proteomes" id="UP000567179">
    <property type="component" value="Unassembled WGS sequence"/>
</dbReference>
<name>A0A8H5F3L9_9AGAR</name>
<feature type="transmembrane region" description="Helical" evidence="7">
    <location>
        <begin position="166"/>
        <end position="186"/>
    </location>
</feature>
<dbReference type="PANTHER" id="PTHR33048">
    <property type="entry name" value="PTH11-LIKE INTEGRAL MEMBRANE PROTEIN (AFU_ORTHOLOGUE AFUA_5G11245)"/>
    <property type="match status" value="1"/>
</dbReference>